<keyword evidence="3" id="KW-0175">Coiled coil</keyword>
<evidence type="ECO:0000256" key="1">
    <source>
        <dbReference type="ARBA" id="ARBA00010873"/>
    </source>
</evidence>
<feature type="compositionally biased region" description="Basic and acidic residues" evidence="4">
    <location>
        <begin position="896"/>
        <end position="920"/>
    </location>
</feature>
<dbReference type="Gene3D" id="2.30.30.940">
    <property type="match status" value="1"/>
</dbReference>
<feature type="compositionally biased region" description="Polar residues" evidence="4">
    <location>
        <begin position="923"/>
        <end position="932"/>
    </location>
</feature>
<dbReference type="Proteomes" id="UP001501671">
    <property type="component" value="Unassembled WGS sequence"/>
</dbReference>
<dbReference type="SUPFAM" id="SSF52540">
    <property type="entry name" value="P-loop containing nucleoside triphosphate hydrolases"/>
    <property type="match status" value="2"/>
</dbReference>
<proteinExistence type="inferred from homology"/>
<organism evidence="6 7">
    <name type="scientific">Pigmentiphaga soli</name>
    <dbReference type="NCBI Taxonomy" id="1007095"/>
    <lineage>
        <taxon>Bacteria</taxon>
        <taxon>Pseudomonadati</taxon>
        <taxon>Pseudomonadota</taxon>
        <taxon>Betaproteobacteria</taxon>
        <taxon>Burkholderiales</taxon>
        <taxon>Alcaligenaceae</taxon>
        <taxon>Pigmentiphaga</taxon>
    </lineage>
</organism>
<dbReference type="CDD" id="cd17933">
    <property type="entry name" value="DEXSc_RecD-like"/>
    <property type="match status" value="1"/>
</dbReference>
<evidence type="ECO:0000313" key="6">
    <source>
        <dbReference type="EMBL" id="GAA4344079.1"/>
    </source>
</evidence>
<dbReference type="Pfam" id="PF13604">
    <property type="entry name" value="AAA_30"/>
    <property type="match status" value="1"/>
</dbReference>
<comment type="similarity">
    <text evidence="1">Belongs to the MobA/MobL family.</text>
</comment>
<keyword evidence="2" id="KW-0184">Conjugation</keyword>
<dbReference type="InterPro" id="IPR014136">
    <property type="entry name" value="TraA_Ti"/>
</dbReference>
<evidence type="ECO:0000313" key="7">
    <source>
        <dbReference type="Proteomes" id="UP001501671"/>
    </source>
</evidence>
<name>A0ABP8HTI5_9BURK</name>
<dbReference type="NCBIfam" id="NF041496">
    <property type="entry name" value="MobQ"/>
    <property type="match status" value="1"/>
</dbReference>
<evidence type="ECO:0000256" key="4">
    <source>
        <dbReference type="SAM" id="MobiDB-lite"/>
    </source>
</evidence>
<dbReference type="InterPro" id="IPR027417">
    <property type="entry name" value="P-loop_NTPase"/>
</dbReference>
<dbReference type="InterPro" id="IPR005053">
    <property type="entry name" value="MobA_MobL"/>
</dbReference>
<feature type="region of interest" description="Disordered" evidence="4">
    <location>
        <begin position="995"/>
        <end position="1019"/>
    </location>
</feature>
<gene>
    <name evidence="6" type="ORF">GCM10023144_47500</name>
</gene>
<reference evidence="7" key="1">
    <citation type="journal article" date="2019" name="Int. J. Syst. Evol. Microbiol.">
        <title>The Global Catalogue of Microorganisms (GCM) 10K type strain sequencing project: providing services to taxonomists for standard genome sequencing and annotation.</title>
        <authorList>
            <consortium name="The Broad Institute Genomics Platform"/>
            <consortium name="The Broad Institute Genome Sequencing Center for Infectious Disease"/>
            <person name="Wu L."/>
            <person name="Ma J."/>
        </authorList>
    </citation>
    <scope>NUCLEOTIDE SEQUENCE [LARGE SCALE GENOMIC DNA]</scope>
    <source>
        <strain evidence="7">JCM 17666</strain>
    </source>
</reference>
<evidence type="ECO:0000256" key="2">
    <source>
        <dbReference type="ARBA" id="ARBA00022971"/>
    </source>
</evidence>
<sequence>MAIYHLNTHTIGRAAGHSAVAAAAYRSASKLVDERTGEVFDFTRKGGVLSAEIVTPAGVPVPERGALWNAAEAAEKRKDARVAREWRAALPHELNEADRRELATRMGQAIADRYGVAVDVCIHAPDREGDDRNFHVHMLATTRTIQADGTLGAKAIIELANKDRQKAGIPGTSQGDITDIRREWAELTNEALERAGISARVDHRSYADQGVELTPTKHIGSDAVAMDRRGLEADRIDIHNADRQEQARQIAERPEIILDKLTATQAVFTRRDIAAELNRYIDDAEQFQALLAKLENSPHLIELEPAIGRHPAKFSTREMIDTERAMVDSAERLASSGQHGVSERIVSAAIDGAGTLSAEQQNAVRHVLKPGSLAVVIGDAGTGKSFSMKVAREAWEAAGYNVRGAALAGKAADELQAGSGIDSRTIASMELAWKNGQDKLTSRDVLVIDEAGMIGSRQLGRVLKAAEQAGAKVVLLGDDKQLAAIEAGAAFRGVVQRVRAAEITEVRRQKHAWMREAGQQLARGSVADGLAAYAERGHVQIHDSREAAREALAAAYVGDQGKGSQIILAHSNKDVQALNEAVRQARKERGELRGTARFMTERGGREFAPGDRIVFLKNDRDLGVKNGTLGTVEHSEDGSLAVRLDSGEARRFQAAQYAAVDHGYAVTIHKAQGVTVDRAYLLATPGMDRSLAYVGMTRHREAVTLFAGADDFTDRRAGRLVDHGAAPYEHDPKNGLSYFATLENDKGERHTIWGVDLERAIADSGAQIGDRIGLAHGGAQTVRLPDGRMVERNTWHVQTAEELAAGKLAQVMGRQRPKESTLDYLPDFAEQRGFDGESVLRRWVERGRAKVAHLAGRMRDALRRGLERHGRPDLMPATDIAGKPAMPQQQVESTPEDEKARKAREIAERFRQKVAQERGELAASQQRPQAEQQAPDALAGFRASVERAEAAGGGLALDVAKAQLAVAQEFQAAGKDPRHHAAAIMQEGQRRAFAGLSQPSQAKAEPERPAAVQVSEQDRKRAELAARQEVGQFKALAVKRQAGFAGYTDRNPSAWRELPAELRERIERFNAMPKERQAVELDKMQRELADRYARNPQEITRSRQRQREQERGRDSGRGY</sequence>
<accession>A0ABP8HTI5</accession>
<dbReference type="RefSeq" id="WP_345252439.1">
    <property type="nucleotide sequence ID" value="NZ_BAABFO010000043.1"/>
</dbReference>
<feature type="region of interest" description="Disordered" evidence="4">
    <location>
        <begin position="868"/>
        <end position="938"/>
    </location>
</feature>
<protein>
    <recommendedName>
        <fullName evidence="5">MobA/MobL protein domain-containing protein</fullName>
    </recommendedName>
</protein>
<dbReference type="Gene3D" id="3.40.50.300">
    <property type="entry name" value="P-loop containing nucleotide triphosphate hydrolases"/>
    <property type="match status" value="2"/>
</dbReference>
<evidence type="ECO:0000259" key="5">
    <source>
        <dbReference type="Pfam" id="PF03389"/>
    </source>
</evidence>
<dbReference type="EMBL" id="BAABFO010000043">
    <property type="protein sequence ID" value="GAA4344079.1"/>
    <property type="molecule type" value="Genomic_DNA"/>
</dbReference>
<dbReference type="Pfam" id="PF03389">
    <property type="entry name" value="MobA_MobL"/>
    <property type="match status" value="1"/>
</dbReference>
<feature type="region of interest" description="Disordered" evidence="4">
    <location>
        <begin position="1072"/>
        <end position="1119"/>
    </location>
</feature>
<feature type="coiled-coil region" evidence="3">
    <location>
        <begin position="568"/>
        <end position="595"/>
    </location>
</feature>
<comment type="caution">
    <text evidence="6">The sequence shown here is derived from an EMBL/GenBank/DDBJ whole genome shotgun (WGS) entry which is preliminary data.</text>
</comment>
<feature type="compositionally biased region" description="Basic and acidic residues" evidence="4">
    <location>
        <begin position="1105"/>
        <end position="1119"/>
    </location>
</feature>
<keyword evidence="7" id="KW-1185">Reference proteome</keyword>
<feature type="compositionally biased region" description="Basic and acidic residues" evidence="4">
    <location>
        <begin position="1072"/>
        <end position="1093"/>
    </location>
</feature>
<evidence type="ECO:0000256" key="3">
    <source>
        <dbReference type="SAM" id="Coils"/>
    </source>
</evidence>
<dbReference type="NCBIfam" id="TIGR02768">
    <property type="entry name" value="TraA_Ti"/>
    <property type="match status" value="1"/>
</dbReference>
<dbReference type="CDD" id="cd18809">
    <property type="entry name" value="SF1_C_RecD"/>
    <property type="match status" value="1"/>
</dbReference>
<dbReference type="Gene3D" id="3.30.930.30">
    <property type="match status" value="1"/>
</dbReference>
<feature type="domain" description="MobA/MobL protein" evidence="5">
    <location>
        <begin position="18"/>
        <end position="229"/>
    </location>
</feature>